<dbReference type="Gene3D" id="3.30.70.1900">
    <property type="match status" value="1"/>
</dbReference>
<dbReference type="RefSeq" id="WP_013033836.1">
    <property type="nucleotide sequence ID" value="NC_013960.1"/>
</dbReference>
<dbReference type="InterPro" id="IPR049435">
    <property type="entry name" value="Cas_Cas6_C"/>
</dbReference>
<dbReference type="AlphaFoldDB" id="D5BYJ6"/>
<dbReference type="Proteomes" id="UP000001844">
    <property type="component" value="Chromosome"/>
</dbReference>
<evidence type="ECO:0000313" key="2">
    <source>
        <dbReference type="EMBL" id="ADE15984.1"/>
    </source>
</evidence>
<name>D5BYJ6_NITHN</name>
<dbReference type="HOGENOM" id="CLU_1146122_0_0_6"/>
<dbReference type="STRING" id="472759.Nhal_2922"/>
<sequence>MHRIRISLPKRQYARYRHLDLLHDALINAWTAAGADAAQVLGKNAAPWTFATLGGRRGNEGWVHTLVVSTSDSVLAGFLARFDPVDIRQARAVTAEMVDFSAAEIIPEPNPVPPLEGVMGVLLLSPLVISQRQGGQRVWYQQLGTFDLSAAVNARLSRIAGRRVGLHVEPDSLYLRANPKHSVLVSLKRMENGRHAFVIGMSAPLVLAGTEEDLQLAWYAGIGEKTRNGFGCLGLLERGVGR</sequence>
<feature type="domain" description="CRISPR associated protein Cas6 C-terminal" evidence="1">
    <location>
        <begin position="121"/>
        <end position="233"/>
    </location>
</feature>
<dbReference type="KEGG" id="nhl:Nhal_2922"/>
<dbReference type="OrthoDB" id="5623310at2"/>
<gene>
    <name evidence="2" type="ordered locus">Nhal_2922</name>
</gene>
<evidence type="ECO:0000313" key="3">
    <source>
        <dbReference type="Proteomes" id="UP000001844"/>
    </source>
</evidence>
<proteinExistence type="predicted"/>
<dbReference type="Pfam" id="PF01881">
    <property type="entry name" value="Cas_Cas6_C"/>
    <property type="match status" value="1"/>
</dbReference>
<dbReference type="EMBL" id="CP001798">
    <property type="protein sequence ID" value="ADE15984.1"/>
    <property type="molecule type" value="Genomic_DNA"/>
</dbReference>
<keyword evidence="3" id="KW-1185">Reference proteome</keyword>
<dbReference type="eggNOG" id="COG1583">
    <property type="taxonomic scope" value="Bacteria"/>
</dbReference>
<reference evidence="3" key="1">
    <citation type="submission" date="2010-04" db="EMBL/GenBank/DDBJ databases">
        <title>Complete genome sequence of Nitrosococcus halophilus Nc4, a salt-adapted, aerobic obligate ammonia-oxidizing sulfur purple bacterium.</title>
        <authorList>
            <consortium name="US DOE Joint Genome Institute"/>
            <person name="Campbell M.A."/>
            <person name="Malfatti S.A."/>
            <person name="Chain P.S.G."/>
            <person name="Heidelberg J.F."/>
            <person name="Ward B.B."/>
            <person name="Klotz M.G."/>
        </authorList>
    </citation>
    <scope>NUCLEOTIDE SEQUENCE [LARGE SCALE GENOMIC DNA]</scope>
    <source>
        <strain evidence="3">Nc4</strain>
    </source>
</reference>
<organism evidence="2 3">
    <name type="scientific">Nitrosococcus halophilus (strain Nc4)</name>
    <dbReference type="NCBI Taxonomy" id="472759"/>
    <lineage>
        <taxon>Bacteria</taxon>
        <taxon>Pseudomonadati</taxon>
        <taxon>Pseudomonadota</taxon>
        <taxon>Gammaproteobacteria</taxon>
        <taxon>Chromatiales</taxon>
        <taxon>Chromatiaceae</taxon>
        <taxon>Nitrosococcus</taxon>
    </lineage>
</organism>
<protein>
    <recommendedName>
        <fullName evidence="1">CRISPR associated protein Cas6 C-terminal domain-containing protein</fullName>
    </recommendedName>
</protein>
<accession>D5BYJ6</accession>
<evidence type="ECO:0000259" key="1">
    <source>
        <dbReference type="Pfam" id="PF01881"/>
    </source>
</evidence>